<sequence>MIVLRAVSSISAPWKKSRNNDDADDDLKIFKYCRERDETSPVKEGSSDYKLAEAENHRSNEAVKKFHAPKIWYYASDNNRSYELEEVPISMDNDVGMARVLVTTNLSLILRQVWPQDARLYRCLRPLRHDVPKNENETVVLATTPASQDLSPELQDYEQVIDLNNESEMDDRFNYRVEIVEKEDKKNVTDQRGNYKDYEKFYREVYVPVTQKIAESEDADLRKVSEAGWIIELATEFGSWGPCRECKNKKGNRTRKAHCRVKSTFNEVQ</sequence>
<evidence type="ECO:0000313" key="1">
    <source>
        <dbReference type="EMBL" id="KAL3407901.1"/>
    </source>
</evidence>
<keyword evidence="2" id="KW-1185">Reference proteome</keyword>
<dbReference type="Proteomes" id="UP001627154">
    <property type="component" value="Unassembled WGS sequence"/>
</dbReference>
<reference evidence="1 2" key="1">
    <citation type="journal article" date="2024" name="bioRxiv">
        <title>A reference genome for Trichogramma kaykai: A tiny desert-dwelling parasitoid wasp with competing sex-ratio distorters.</title>
        <authorList>
            <person name="Culotta J."/>
            <person name="Lindsey A.R."/>
        </authorList>
    </citation>
    <scope>NUCLEOTIDE SEQUENCE [LARGE SCALE GENOMIC DNA]</scope>
    <source>
        <strain evidence="1 2">KSX58</strain>
    </source>
</reference>
<comment type="caution">
    <text evidence="1">The sequence shown here is derived from an EMBL/GenBank/DDBJ whole genome shotgun (WGS) entry which is preliminary data.</text>
</comment>
<dbReference type="EMBL" id="JBJJXI010000002">
    <property type="protein sequence ID" value="KAL3407901.1"/>
    <property type="molecule type" value="Genomic_DNA"/>
</dbReference>
<evidence type="ECO:0000313" key="2">
    <source>
        <dbReference type="Proteomes" id="UP001627154"/>
    </source>
</evidence>
<proteinExistence type="predicted"/>
<accession>A0ABD2XR01</accession>
<dbReference type="AlphaFoldDB" id="A0ABD2XR01"/>
<gene>
    <name evidence="1" type="ORF">TKK_000142</name>
</gene>
<protein>
    <submittedName>
        <fullName evidence="1">Uncharacterized protein</fullName>
    </submittedName>
</protein>
<name>A0ABD2XR01_9HYME</name>
<organism evidence="1 2">
    <name type="scientific">Trichogramma kaykai</name>
    <dbReference type="NCBI Taxonomy" id="54128"/>
    <lineage>
        <taxon>Eukaryota</taxon>
        <taxon>Metazoa</taxon>
        <taxon>Ecdysozoa</taxon>
        <taxon>Arthropoda</taxon>
        <taxon>Hexapoda</taxon>
        <taxon>Insecta</taxon>
        <taxon>Pterygota</taxon>
        <taxon>Neoptera</taxon>
        <taxon>Endopterygota</taxon>
        <taxon>Hymenoptera</taxon>
        <taxon>Apocrita</taxon>
        <taxon>Proctotrupomorpha</taxon>
        <taxon>Chalcidoidea</taxon>
        <taxon>Trichogrammatidae</taxon>
        <taxon>Trichogramma</taxon>
    </lineage>
</organism>